<feature type="region of interest" description="Disordered" evidence="1">
    <location>
        <begin position="526"/>
        <end position="562"/>
    </location>
</feature>
<feature type="compositionally biased region" description="Basic and acidic residues" evidence="1">
    <location>
        <begin position="477"/>
        <end position="495"/>
    </location>
</feature>
<reference evidence="3" key="1">
    <citation type="submission" date="2023-06" db="EMBL/GenBank/DDBJ databases">
        <title>Genome-scale phylogeny and comparative genomics of the fungal order Sordariales.</title>
        <authorList>
            <consortium name="Lawrence Berkeley National Laboratory"/>
            <person name="Hensen N."/>
            <person name="Bonometti L."/>
            <person name="Westerberg I."/>
            <person name="Brannstrom I.O."/>
            <person name="Guillou S."/>
            <person name="Cros-Aarteil S."/>
            <person name="Calhoun S."/>
            <person name="Haridas S."/>
            <person name="Kuo A."/>
            <person name="Mondo S."/>
            <person name="Pangilinan J."/>
            <person name="Riley R."/>
            <person name="Labutti K."/>
            <person name="Andreopoulos B."/>
            <person name="Lipzen A."/>
            <person name="Chen C."/>
            <person name="Yanf M."/>
            <person name="Daum C."/>
            <person name="Ng V."/>
            <person name="Clum A."/>
            <person name="Steindorff A."/>
            <person name="Ohm R."/>
            <person name="Martin F."/>
            <person name="Silar P."/>
            <person name="Natvig D."/>
            <person name="Lalanne C."/>
            <person name="Gautier V."/>
            <person name="Ament-Velasquez S.L."/>
            <person name="Kruys A."/>
            <person name="Hutchinson M.I."/>
            <person name="Powell A.J."/>
            <person name="Barry K."/>
            <person name="Miller A.N."/>
            <person name="Grigoriev I.V."/>
            <person name="Debuchy R."/>
            <person name="Gladieux P."/>
            <person name="Thoren M.H."/>
            <person name="Johannesson H."/>
        </authorList>
    </citation>
    <scope>NUCLEOTIDE SEQUENCE</scope>
    <source>
        <strain evidence="3">CBS 307.81</strain>
    </source>
</reference>
<dbReference type="InterPro" id="IPR000719">
    <property type="entry name" value="Prot_kinase_dom"/>
</dbReference>
<evidence type="ECO:0000313" key="4">
    <source>
        <dbReference type="Proteomes" id="UP001174997"/>
    </source>
</evidence>
<feature type="domain" description="Protein kinase" evidence="2">
    <location>
        <begin position="699"/>
        <end position="1047"/>
    </location>
</feature>
<dbReference type="GO" id="GO:0004672">
    <property type="term" value="F:protein kinase activity"/>
    <property type="evidence" value="ECO:0007669"/>
    <property type="project" value="InterPro"/>
</dbReference>
<feature type="compositionally biased region" description="Basic and acidic residues" evidence="1">
    <location>
        <begin position="607"/>
        <end position="624"/>
    </location>
</feature>
<accession>A0AA39YXD3</accession>
<dbReference type="PANTHER" id="PTHR35391:SF7">
    <property type="entry name" value="C2H2-TYPE DOMAIN-CONTAINING PROTEIN"/>
    <property type="match status" value="1"/>
</dbReference>
<dbReference type="SUPFAM" id="SSF56112">
    <property type="entry name" value="Protein kinase-like (PK-like)"/>
    <property type="match status" value="1"/>
</dbReference>
<sequence length="1100" mass="124673">MSSPMSVLTEDNPIYDEARYCETLFRGLLPDLAVDNVTVEAKNYHVIREHHQRFQLWTAFVGVFADPEASLDARLRDHQDVQNLVLQLLQLLKSNLARFDPSSLVDDSVQGLPEPVAVAALDAVREAIERLQRLASVIRRSSMGSLASRVKAYALKLDPGEISEFERIAFLFVKGRLDGVSESLARQLASSISFRRLKLLYVRRHHQKLATPRRDRPSDAPVLPLAQSKQERRFPISVSNFPAQNAPSRSTLDMRKYAPSHTNPSILDQSKFRKEFSKPASVLDNATVSLFGQGYSIPSPPKIEDGTAFCKCQWCACEIKASDLERHGWWSAHFQRDLEPYVCIAEECIDSFRYFSKLSEWRQHMEEAHSTDWARKIHNTAWYCDVDPGEFAQFPTADKLREHIQTQHSTMAESRITRKVTRNVLRVDRNINMCPLCNQDVLAVYDLQSNMAGAESKGKEIAENVDKEFSIGGSDRQPVHSKLDSSKSQNDERPSFVDNQKMVKHVAQHLKSLAFISIRYIDDDNSSVDSDQAAGGQNGSAEEDDDNRLLDDFPDEEGPLEFDDIPEDLRAFEETNLGAGATDISKSESLGGGEQTNTLQEPPEIEDFPRTARVQRETRPRFDSKSNVWEGNPIDYQEPLTVKEFLESNDGDRFEWDSAGWETDGAWLEPVRQAGLSLTKHKVFHHQNKEYLRPPLPFLQYGEELGESDTAITYKVKPPDDFTYQRLLALKVIVCRPNNRPPGPDSTDRTLTLQALNKLTTVKHPHVVRYVASFEDYCVSTREIRQRRPRNQASKQAFTAKSQQIKKHIIGVAVYPPAEINLRAFLEEVHNNKSAGNSIIDADNAWMRHLRSYFGCLTQAWLYLSKSEIVITHRDISLSKILIDEFAMPVIGDIGLTRNAFLAKVNSDEPIAIPKRRYIPPEIDVSHIGLPGQLSDSGLVFSLGCIFLEMASVLLGLHPDYSIQWLESHSRNAGLDEPEWITYRDALAGGVTLEDYFQVLRARQSVAPDSLMPELFQPVLKILPTIGEMMDQDPEKRPELESLYPKFRHLYDVPGSPGRCESCEDEWLVGLEGFLSRGRRDVVADWDGVDFGPKPRRMVN</sequence>
<feature type="region of interest" description="Disordered" evidence="1">
    <location>
        <begin position="582"/>
        <end position="630"/>
    </location>
</feature>
<dbReference type="AlphaFoldDB" id="A0AA39YXD3"/>
<gene>
    <name evidence="3" type="ORF">QBC41DRAFT_262105</name>
</gene>
<organism evidence="3 4">
    <name type="scientific">Cercophora samala</name>
    <dbReference type="NCBI Taxonomy" id="330535"/>
    <lineage>
        <taxon>Eukaryota</taxon>
        <taxon>Fungi</taxon>
        <taxon>Dikarya</taxon>
        <taxon>Ascomycota</taxon>
        <taxon>Pezizomycotina</taxon>
        <taxon>Sordariomycetes</taxon>
        <taxon>Sordariomycetidae</taxon>
        <taxon>Sordariales</taxon>
        <taxon>Lasiosphaeriaceae</taxon>
        <taxon>Cercophora</taxon>
    </lineage>
</organism>
<evidence type="ECO:0000313" key="3">
    <source>
        <dbReference type="EMBL" id="KAK0659786.1"/>
    </source>
</evidence>
<protein>
    <recommendedName>
        <fullName evidence="2">Protein kinase domain-containing protein</fullName>
    </recommendedName>
</protein>
<dbReference type="EMBL" id="JAULSY010000174">
    <property type="protein sequence ID" value="KAK0659786.1"/>
    <property type="molecule type" value="Genomic_DNA"/>
</dbReference>
<comment type="caution">
    <text evidence="3">The sequence shown here is derived from an EMBL/GenBank/DDBJ whole genome shotgun (WGS) entry which is preliminary data.</text>
</comment>
<dbReference type="GO" id="GO:0005524">
    <property type="term" value="F:ATP binding"/>
    <property type="evidence" value="ECO:0007669"/>
    <property type="project" value="InterPro"/>
</dbReference>
<dbReference type="PROSITE" id="PS50011">
    <property type="entry name" value="PROTEIN_KINASE_DOM"/>
    <property type="match status" value="1"/>
</dbReference>
<evidence type="ECO:0000256" key="1">
    <source>
        <dbReference type="SAM" id="MobiDB-lite"/>
    </source>
</evidence>
<dbReference type="PANTHER" id="PTHR35391">
    <property type="entry name" value="C2H2-TYPE DOMAIN-CONTAINING PROTEIN-RELATED"/>
    <property type="match status" value="1"/>
</dbReference>
<dbReference type="Proteomes" id="UP001174997">
    <property type="component" value="Unassembled WGS sequence"/>
</dbReference>
<feature type="compositionally biased region" description="Acidic residues" evidence="1">
    <location>
        <begin position="541"/>
        <end position="562"/>
    </location>
</feature>
<evidence type="ECO:0000259" key="2">
    <source>
        <dbReference type="PROSITE" id="PS50011"/>
    </source>
</evidence>
<proteinExistence type="predicted"/>
<keyword evidence="4" id="KW-1185">Reference proteome</keyword>
<feature type="region of interest" description="Disordered" evidence="1">
    <location>
        <begin position="469"/>
        <end position="496"/>
    </location>
</feature>
<dbReference type="InterPro" id="IPR011009">
    <property type="entry name" value="Kinase-like_dom_sf"/>
</dbReference>
<dbReference type="Gene3D" id="1.10.510.10">
    <property type="entry name" value="Transferase(Phosphotransferase) domain 1"/>
    <property type="match status" value="1"/>
</dbReference>
<name>A0AA39YXD3_9PEZI</name>